<dbReference type="NCBIfam" id="TIGR03081">
    <property type="entry name" value="metmalonyl_epim"/>
    <property type="match status" value="1"/>
</dbReference>
<organism evidence="11 12">
    <name type="scientific">Smittium mucronatum</name>
    <dbReference type="NCBI Taxonomy" id="133383"/>
    <lineage>
        <taxon>Eukaryota</taxon>
        <taxon>Fungi</taxon>
        <taxon>Fungi incertae sedis</taxon>
        <taxon>Zoopagomycota</taxon>
        <taxon>Kickxellomycotina</taxon>
        <taxon>Harpellomycetes</taxon>
        <taxon>Harpellales</taxon>
        <taxon>Legeriomycetaceae</taxon>
        <taxon>Smittium</taxon>
    </lineage>
</organism>
<evidence type="ECO:0000256" key="7">
    <source>
        <dbReference type="ARBA" id="ARBA00066411"/>
    </source>
</evidence>
<dbReference type="Proteomes" id="UP000187455">
    <property type="component" value="Unassembled WGS sequence"/>
</dbReference>
<reference evidence="11 12" key="1">
    <citation type="journal article" date="2016" name="Mol. Biol. Evol.">
        <title>Genome-Wide Survey of Gut Fungi (Harpellales) Reveals the First Horizontally Transferred Ubiquitin Gene from a Mosquito Host.</title>
        <authorList>
            <person name="Wang Y."/>
            <person name="White M.M."/>
            <person name="Kvist S."/>
            <person name="Moncalvo J.M."/>
        </authorList>
    </citation>
    <scope>NUCLEOTIDE SEQUENCE [LARGE SCALE GENOMIC DNA]</scope>
    <source>
        <strain evidence="11 12">ALG-7-W6</strain>
    </source>
</reference>
<dbReference type="SUPFAM" id="SSF54593">
    <property type="entry name" value="Glyoxalase/Bleomycin resistance protein/Dihydroxybiphenyl dioxygenase"/>
    <property type="match status" value="1"/>
</dbReference>
<dbReference type="GO" id="GO:0004493">
    <property type="term" value="F:methylmalonyl-CoA epimerase activity"/>
    <property type="evidence" value="ECO:0007669"/>
    <property type="project" value="UniProtKB-EC"/>
</dbReference>
<keyword evidence="4" id="KW-0170">Cobalt</keyword>
<dbReference type="PROSITE" id="PS51819">
    <property type="entry name" value="VOC"/>
    <property type="match status" value="1"/>
</dbReference>
<dbReference type="GO" id="GO:0046872">
    <property type="term" value="F:metal ion binding"/>
    <property type="evidence" value="ECO:0007669"/>
    <property type="project" value="UniProtKB-KW"/>
</dbReference>
<comment type="caution">
    <text evidence="11">The sequence shown here is derived from an EMBL/GenBank/DDBJ whole genome shotgun (WGS) entry which is preliminary data.</text>
</comment>
<dbReference type="InterPro" id="IPR029068">
    <property type="entry name" value="Glyas_Bleomycin-R_OHBP_Dase"/>
</dbReference>
<evidence type="ECO:0000256" key="5">
    <source>
        <dbReference type="ARBA" id="ARBA00050406"/>
    </source>
</evidence>
<evidence type="ECO:0000313" key="11">
    <source>
        <dbReference type="EMBL" id="OLY83197.1"/>
    </source>
</evidence>
<name>A0A1R0H260_9FUNG</name>
<dbReference type="EMBL" id="LSSL01001017">
    <property type="protein sequence ID" value="OLY83197.1"/>
    <property type="molecule type" value="Genomic_DNA"/>
</dbReference>
<protein>
    <recommendedName>
        <fullName evidence="8">Methylmalonyl-CoA epimerase, mitochondrial</fullName>
        <ecNumber evidence="7">5.1.99.1</ecNumber>
    </recommendedName>
    <alternativeName>
        <fullName evidence="9">DL-methylmalonyl-CoA racemase</fullName>
    </alternativeName>
</protein>
<dbReference type="AlphaFoldDB" id="A0A1R0H260"/>
<dbReference type="PANTHER" id="PTHR43048:SF3">
    <property type="entry name" value="METHYLMALONYL-COA EPIMERASE, MITOCHONDRIAL"/>
    <property type="match status" value="1"/>
</dbReference>
<comment type="function">
    <text evidence="6">Methylmalonyl-CoA epimerase involved in propionyl-CoA metabolism.</text>
</comment>
<dbReference type="Pfam" id="PF13669">
    <property type="entry name" value="Glyoxalase_4"/>
    <property type="match status" value="1"/>
</dbReference>
<comment type="catalytic activity">
    <reaction evidence="5">
        <text>(R)-methylmalonyl-CoA = (S)-methylmalonyl-CoA</text>
        <dbReference type="Rhea" id="RHEA:20553"/>
        <dbReference type="ChEBI" id="CHEBI:57326"/>
        <dbReference type="ChEBI" id="CHEBI:57327"/>
        <dbReference type="EC" id="5.1.99.1"/>
    </reaction>
    <physiologicalReaction direction="right-to-left" evidence="5">
        <dbReference type="Rhea" id="RHEA:20555"/>
    </physiologicalReaction>
</comment>
<evidence type="ECO:0000256" key="8">
    <source>
        <dbReference type="ARBA" id="ARBA00071337"/>
    </source>
</evidence>
<keyword evidence="3" id="KW-0413">Isomerase</keyword>
<evidence type="ECO:0000313" key="12">
    <source>
        <dbReference type="Proteomes" id="UP000187455"/>
    </source>
</evidence>
<evidence type="ECO:0000256" key="4">
    <source>
        <dbReference type="ARBA" id="ARBA00023285"/>
    </source>
</evidence>
<evidence type="ECO:0000256" key="6">
    <source>
        <dbReference type="ARBA" id="ARBA00053742"/>
    </source>
</evidence>
<dbReference type="EC" id="5.1.99.1" evidence="7"/>
<gene>
    <name evidence="11" type="ORF">AYI68_g2668</name>
</gene>
<dbReference type="CDD" id="cd07249">
    <property type="entry name" value="MMCE"/>
    <property type="match status" value="1"/>
</dbReference>
<evidence type="ECO:0000259" key="10">
    <source>
        <dbReference type="PROSITE" id="PS51819"/>
    </source>
</evidence>
<keyword evidence="2" id="KW-0479">Metal-binding</keyword>
<dbReference type="PANTHER" id="PTHR43048">
    <property type="entry name" value="METHYLMALONYL-COA EPIMERASE"/>
    <property type="match status" value="1"/>
</dbReference>
<dbReference type="InterPro" id="IPR037523">
    <property type="entry name" value="VOC_core"/>
</dbReference>
<dbReference type="GO" id="GO:0046491">
    <property type="term" value="P:L-methylmalonyl-CoA metabolic process"/>
    <property type="evidence" value="ECO:0007669"/>
    <property type="project" value="TreeGrafter"/>
</dbReference>
<sequence>MARHPSLVRPFVAGASVPPGISHLGSINHIAIATKNAVAAAAFYRDVLGATDISPPLGKSAVALPDHGVSTIFVNLGETKIEILEPLGAKSPIAQFLAKNPAGGIHHICINVEGELDAAIRRVVSSGVRVLGEPKIGAHGKRVVFLHPKDCGGVLIELEEC</sequence>
<evidence type="ECO:0000256" key="1">
    <source>
        <dbReference type="ARBA" id="ARBA00009308"/>
    </source>
</evidence>
<evidence type="ECO:0000256" key="2">
    <source>
        <dbReference type="ARBA" id="ARBA00022723"/>
    </source>
</evidence>
<dbReference type="FunFam" id="3.10.180.10:FF:000003">
    <property type="entry name" value="Methylmalonyl-CoA epimerase, mitochondrial"/>
    <property type="match status" value="1"/>
</dbReference>
<dbReference type="OrthoDB" id="16820at2759"/>
<proteinExistence type="inferred from homology"/>
<feature type="domain" description="VOC" evidence="10">
    <location>
        <begin position="26"/>
        <end position="161"/>
    </location>
</feature>
<accession>A0A1R0H260</accession>
<dbReference type="Gene3D" id="3.10.180.10">
    <property type="entry name" value="2,3-Dihydroxybiphenyl 1,2-Dioxygenase, domain 1"/>
    <property type="match status" value="1"/>
</dbReference>
<evidence type="ECO:0000256" key="9">
    <source>
        <dbReference type="ARBA" id="ARBA00081771"/>
    </source>
</evidence>
<comment type="similarity">
    <text evidence="1">Belongs to the methylmalonyl-CoA epimerase family.</text>
</comment>
<evidence type="ECO:0000256" key="3">
    <source>
        <dbReference type="ARBA" id="ARBA00023235"/>
    </source>
</evidence>
<dbReference type="STRING" id="133383.A0A1R0H260"/>
<dbReference type="InterPro" id="IPR051785">
    <property type="entry name" value="MMCE/EMCE_epimerase"/>
</dbReference>
<dbReference type="InterPro" id="IPR017515">
    <property type="entry name" value="MeMalonyl-CoA_epimerase"/>
</dbReference>
<keyword evidence="12" id="KW-1185">Reference proteome</keyword>